<feature type="region of interest" description="Disordered" evidence="7">
    <location>
        <begin position="593"/>
        <end position="623"/>
    </location>
</feature>
<dbReference type="PANTHER" id="PTHR45975:SF2">
    <property type="entry name" value="NUCLEOSOME-REMODELING FACTOR SUBUNIT BPTF"/>
    <property type="match status" value="1"/>
</dbReference>
<evidence type="ECO:0000313" key="10">
    <source>
        <dbReference type="EMBL" id="KAK2163492.1"/>
    </source>
</evidence>
<comment type="caution">
    <text evidence="10">The sequence shown here is derived from an EMBL/GenBank/DDBJ whole genome shotgun (WGS) entry which is preliminary data.</text>
</comment>
<keyword evidence="2" id="KW-0479">Metal-binding</keyword>
<feature type="compositionally biased region" description="Polar residues" evidence="7">
    <location>
        <begin position="720"/>
        <end position="729"/>
    </location>
</feature>
<feature type="compositionally biased region" description="Low complexity" evidence="7">
    <location>
        <begin position="1305"/>
        <end position="1320"/>
    </location>
</feature>
<feature type="region of interest" description="Disordered" evidence="7">
    <location>
        <begin position="104"/>
        <end position="125"/>
    </location>
</feature>
<dbReference type="SMART" id="SM00249">
    <property type="entry name" value="PHD"/>
    <property type="match status" value="1"/>
</dbReference>
<feature type="region of interest" description="Disordered" evidence="7">
    <location>
        <begin position="639"/>
        <end position="690"/>
    </location>
</feature>
<dbReference type="Pfam" id="PF02791">
    <property type="entry name" value="DDT"/>
    <property type="match status" value="1"/>
</dbReference>
<dbReference type="InterPro" id="IPR018501">
    <property type="entry name" value="DDT_dom"/>
</dbReference>
<feature type="region of interest" description="Disordered" evidence="7">
    <location>
        <begin position="501"/>
        <end position="549"/>
    </location>
</feature>
<keyword evidence="3 6" id="KW-0863">Zinc-finger</keyword>
<dbReference type="SMART" id="SM00571">
    <property type="entry name" value="DDT"/>
    <property type="match status" value="1"/>
</dbReference>
<dbReference type="InterPro" id="IPR013083">
    <property type="entry name" value="Znf_RING/FYVE/PHD"/>
</dbReference>
<dbReference type="Gene3D" id="3.30.40.10">
    <property type="entry name" value="Zinc/RING finger domain, C3HC4 (zinc finger)"/>
    <property type="match status" value="1"/>
</dbReference>
<sequence>MSSRGKRGRGRPPKTWSLSSRSHFLKVKKPKSFTRGPQYDFGENTVSGSGSSSPVLTSRQRLETRGRSREAARKSRSFIHKVLSNDTNVSGAWEDDASGYSASDFDAEIDDDASDDSNDTFDDTASTWSETSYSTIGSTPGRRRYFPKRSRTPELIDQKDIPPLTLPPSATDLVINSENLLQALSVYEVLRHFRSTLRLSPFRFEDFCVALTSDEQCCLLSETHIALLKAMLREEDGNNTMFGPHDLKDSINICLHFLDSMTWYELIRTYLDSDRTPEYRSSLPCLEKSDYCSLTVGERLNILQTMTDLFLGTNAIREEIMSEGNIHYDDHCRSCHRLGDLLCCEMCPAVYHLGCVVPPLEEVPENDWLCSVCRAHQVKGVCECVSELEKSGLLCRQDPLGVDRHQRKYWFLCRHLVVEGENEVWYYSSRVQLDELVRTLDPDHWERDLVRAILEVKEDIVRQMALTEELTRELKGHKKAVLDMEAGALLKLQSERMLKKAQEAERKAREVEEKTQGQDRETEEDTSGSKPQAGKDGDVNSTSESQGTVMLTTTVTSTTSVTSLSNDMAASSVHIEQVTQSVSVTATSTVTTPVVTDSKDGGVGDKDVGDKGDGDKEPCETMQEGNDLLELARLEEEKAKMEKEAEGDAKKEGEENKVEATEHSETNLTDGSVAMETSEEATASGEEKKPAVVQTKVVHVPSMVPNVKVTVLEPGDKETVSQPGASESPDSLDGDGKGRPKLSGDQEKVETRRIITRSKTGSLTPKHFCDSVTKSIIKTSKTNSDDTVVVINKDGDMTRVTRSRSSACVVNHQVAHYRLGMENTYRSYENQYSTNTLALNKHQHNEERVKRQHLSHKFSLTPLSEFKWNGNIYGNKATITATLRLSLIQLENAVPSPFLHPNWSLHRQNWLKAVHLCSKPRGFALVLLTLESCIKPVLFNHVWHDSLGVSVCQVWKQKGEEYRIAGNGGWLWVSRTRRCLPVSQDKVGLRAVAAKQFANRTKSDAKHDGEKNVASDSVKKMEVDDEGSDDAATRQVKDEEITPDNHHPRCETMQTELSMVKSEIDTTAGVQVKKESNSVELIDVSAELVTRGRYPCAVKPQSRLDGLLEKRLRQNEIEMKNKTLLTQALAKYRAQELNKGTAPKKIETTRVTSENKLAVIKGSMTYSCYSAMCRGRVSSDGQCYSVTCARRTNYCHNATPQSQSTNEISSEVEKSNSQLSLPNGLDSSPSETGDCVMEAKERQLNCGKAAVMKSGDSNIADTIAASVAGMNSVESHDIDSKHLSESESAASVESSDTKDSVSTNVGNGDTTGSVSTSVEGSDIKGPVSPSVTSNDMEVDVSTTMSSDTKGSVSTNTMSSDAKSSVSTSLVTSDANSSVPTSVVSSDTKSSVSTSLVTSDTRSSVSTSLVSSDTKSSVSTSLVSCDSMSSTSTSLVSSDTKSSLPKFLMSSDTKCSVSTVSKSSALTSMPSSDTKVSVSTNVTSKVTRSPAVTGIKSNIAKGSASNTVISMQSLIQGGKIHLTPDSVAELESKLENVGCTRFKTSIGRFARTGRKSQAGRYILRKGGIPNVHKFMTCARRNSLFCLDRFQTRRLARFGGRRETPGFNYNCKMNNVYWPYPCPRTLFKTAWRYRTHCVKSLAGAALQLRVLWACIRWDDLAQKPPAGGTNTVTSETDIVTKELLKRREIGPYGLQSEFLVRKIVVPIGVASQPKGELWKSSGLRVITTTGGVGTSSTIVRVTPVTPGSSTRLVPQNTSNSGIHRLSTAQPMSSSINIRPRSILSAGHVLGSPKVVKPLTTIRPAQIQVKGGATAAVSAGASSSTNTQATVQSLRIIQDQSGQMHVHGLLPAGGIVPKLTLMTPGVTSNLRIATTPVSHGTVMPRTVLAVTPSARAATPQLLHTANVTGGVSLPLKQGQVSPVTPAAGVTLVRTQGGQPILIKTAMPAAVAVTSTVAAAATPSAGLMSREAGAASSGKYTVTPQPSIMMTRSMLFLMSLSYVICCHPAVVRQAMLQTNDPEIQAKLAAMQKQMTLESSTPESSRSTTQQLMAVLQQQRQQQTHTEVTRVKSKVITQEQREHKAR</sequence>
<feature type="compositionally biased region" description="Basic residues" evidence="7">
    <location>
        <begin position="23"/>
        <end position="32"/>
    </location>
</feature>
<feature type="compositionally biased region" description="Acidic residues" evidence="7">
    <location>
        <begin position="105"/>
        <end position="122"/>
    </location>
</feature>
<feature type="region of interest" description="Disordered" evidence="7">
    <location>
        <begin position="1741"/>
        <end position="1762"/>
    </location>
</feature>
<keyword evidence="4" id="KW-0862">Zinc</keyword>
<evidence type="ECO:0000256" key="4">
    <source>
        <dbReference type="ARBA" id="ARBA00022833"/>
    </source>
</evidence>
<dbReference type="Pfam" id="PF00628">
    <property type="entry name" value="PHD"/>
    <property type="match status" value="1"/>
</dbReference>
<feature type="compositionally biased region" description="Basic and acidic residues" evidence="7">
    <location>
        <begin position="639"/>
        <end position="665"/>
    </location>
</feature>
<dbReference type="CDD" id="cd15559">
    <property type="entry name" value="PHD1_BPTF"/>
    <property type="match status" value="1"/>
</dbReference>
<dbReference type="InterPro" id="IPR001965">
    <property type="entry name" value="Znf_PHD"/>
</dbReference>
<comment type="subcellular location">
    <subcellularLocation>
        <location evidence="1">Nucleus</location>
    </subcellularLocation>
</comment>
<dbReference type="InterPro" id="IPR028941">
    <property type="entry name" value="WHIM2_dom"/>
</dbReference>
<feature type="compositionally biased region" description="Basic and acidic residues" evidence="7">
    <location>
        <begin position="597"/>
        <end position="619"/>
    </location>
</feature>
<evidence type="ECO:0000256" key="5">
    <source>
        <dbReference type="ARBA" id="ARBA00023242"/>
    </source>
</evidence>
<dbReference type="PROSITE" id="PS50016">
    <property type="entry name" value="ZF_PHD_2"/>
    <property type="match status" value="1"/>
</dbReference>
<dbReference type="Pfam" id="PF15612">
    <property type="entry name" value="WHIM1"/>
    <property type="match status" value="1"/>
</dbReference>
<proteinExistence type="predicted"/>
<dbReference type="InterPro" id="IPR011011">
    <property type="entry name" value="Znf_FYVE_PHD"/>
</dbReference>
<feature type="compositionally biased region" description="Basic and acidic residues" evidence="7">
    <location>
        <begin position="60"/>
        <end position="73"/>
    </location>
</feature>
<feature type="region of interest" description="Disordered" evidence="7">
    <location>
        <begin position="708"/>
        <end position="752"/>
    </location>
</feature>
<feature type="domain" description="PHD-type" evidence="8">
    <location>
        <begin position="329"/>
        <end position="376"/>
    </location>
</feature>
<keyword evidence="5" id="KW-0539">Nucleus</keyword>
<evidence type="ECO:0000313" key="11">
    <source>
        <dbReference type="Proteomes" id="UP001209878"/>
    </source>
</evidence>
<reference evidence="10" key="1">
    <citation type="journal article" date="2023" name="Mol. Biol. Evol.">
        <title>Third-Generation Sequencing Reveals the Adaptive Role of the Epigenome in Three Deep-Sea Polychaetes.</title>
        <authorList>
            <person name="Perez M."/>
            <person name="Aroh O."/>
            <person name="Sun Y."/>
            <person name="Lan Y."/>
            <person name="Juniper S.K."/>
            <person name="Young C.R."/>
            <person name="Angers B."/>
            <person name="Qian P.Y."/>
        </authorList>
    </citation>
    <scope>NUCLEOTIDE SEQUENCE</scope>
    <source>
        <strain evidence="10">R07B-5</strain>
    </source>
</reference>
<feature type="compositionally biased region" description="Polar residues" evidence="7">
    <location>
        <begin position="1329"/>
        <end position="1375"/>
    </location>
</feature>
<feature type="compositionally biased region" description="Polar residues" evidence="7">
    <location>
        <begin position="1197"/>
        <end position="1231"/>
    </location>
</feature>
<evidence type="ECO:0000259" key="9">
    <source>
        <dbReference type="PROSITE" id="PS50827"/>
    </source>
</evidence>
<organism evidence="10 11">
    <name type="scientific">Ridgeia piscesae</name>
    <name type="common">Tubeworm</name>
    <dbReference type="NCBI Taxonomy" id="27915"/>
    <lineage>
        <taxon>Eukaryota</taxon>
        <taxon>Metazoa</taxon>
        <taxon>Spiralia</taxon>
        <taxon>Lophotrochozoa</taxon>
        <taxon>Annelida</taxon>
        <taxon>Polychaeta</taxon>
        <taxon>Sedentaria</taxon>
        <taxon>Canalipalpata</taxon>
        <taxon>Sabellida</taxon>
        <taxon>Siboglinidae</taxon>
        <taxon>Ridgeia</taxon>
    </lineage>
</organism>
<evidence type="ECO:0000256" key="6">
    <source>
        <dbReference type="PROSITE-ProRule" id="PRU00146"/>
    </source>
</evidence>
<feature type="region of interest" description="Disordered" evidence="7">
    <location>
        <begin position="1000"/>
        <end position="1035"/>
    </location>
</feature>
<dbReference type="InterPro" id="IPR028942">
    <property type="entry name" value="WHIM1_dom"/>
</dbReference>
<dbReference type="PROSITE" id="PS50827">
    <property type="entry name" value="DDT"/>
    <property type="match status" value="1"/>
</dbReference>
<dbReference type="InterPro" id="IPR019786">
    <property type="entry name" value="Zinc_finger_PHD-type_CS"/>
</dbReference>
<feature type="compositionally biased region" description="Basic and acidic residues" evidence="7">
    <location>
        <begin position="1001"/>
        <end position="1022"/>
    </location>
</feature>
<gene>
    <name evidence="10" type="ORF">NP493_1460g00002</name>
</gene>
<feature type="compositionally biased region" description="Basic and acidic residues" evidence="7">
    <location>
        <begin position="734"/>
        <end position="752"/>
    </location>
</feature>
<feature type="compositionally biased region" description="Low complexity" evidence="7">
    <location>
        <begin position="2052"/>
        <end position="2061"/>
    </location>
</feature>
<feature type="compositionally biased region" description="Polar residues" evidence="7">
    <location>
        <begin position="1743"/>
        <end position="1762"/>
    </location>
</feature>
<name>A0AAD9NAV3_RIDPI</name>
<feature type="region of interest" description="Disordered" evidence="7">
    <location>
        <begin position="2052"/>
        <end position="2081"/>
    </location>
</feature>
<evidence type="ECO:0000259" key="8">
    <source>
        <dbReference type="PROSITE" id="PS50016"/>
    </source>
</evidence>
<keyword evidence="11" id="KW-1185">Reference proteome</keyword>
<dbReference type="GO" id="GO:0000978">
    <property type="term" value="F:RNA polymerase II cis-regulatory region sequence-specific DNA binding"/>
    <property type="evidence" value="ECO:0007669"/>
    <property type="project" value="TreeGrafter"/>
</dbReference>
<evidence type="ECO:0000256" key="7">
    <source>
        <dbReference type="SAM" id="MobiDB-lite"/>
    </source>
</evidence>
<dbReference type="InterPro" id="IPR038028">
    <property type="entry name" value="BPTF"/>
</dbReference>
<evidence type="ECO:0000256" key="3">
    <source>
        <dbReference type="ARBA" id="ARBA00022771"/>
    </source>
</evidence>
<dbReference type="PANTHER" id="PTHR45975">
    <property type="entry name" value="NUCLEOSOME-REMODELING FACTOR SUBUNIT BPTF"/>
    <property type="match status" value="1"/>
</dbReference>
<feature type="compositionally biased region" description="Low complexity" evidence="7">
    <location>
        <begin position="1376"/>
        <end position="1410"/>
    </location>
</feature>
<feature type="region of interest" description="Disordered" evidence="7">
    <location>
        <begin position="1"/>
        <end position="75"/>
    </location>
</feature>
<dbReference type="GO" id="GO:0008270">
    <property type="term" value="F:zinc ion binding"/>
    <property type="evidence" value="ECO:0007669"/>
    <property type="project" value="UniProtKB-KW"/>
</dbReference>
<dbReference type="GO" id="GO:0006357">
    <property type="term" value="P:regulation of transcription by RNA polymerase II"/>
    <property type="evidence" value="ECO:0007669"/>
    <property type="project" value="InterPro"/>
</dbReference>
<evidence type="ECO:0000256" key="1">
    <source>
        <dbReference type="ARBA" id="ARBA00004123"/>
    </source>
</evidence>
<dbReference type="PROSITE" id="PS01359">
    <property type="entry name" value="ZF_PHD_1"/>
    <property type="match status" value="1"/>
</dbReference>
<feature type="compositionally biased region" description="Basic residues" evidence="7">
    <location>
        <begin position="1"/>
        <end position="12"/>
    </location>
</feature>
<dbReference type="Proteomes" id="UP001209878">
    <property type="component" value="Unassembled WGS sequence"/>
</dbReference>
<evidence type="ECO:0000256" key="2">
    <source>
        <dbReference type="ARBA" id="ARBA00022723"/>
    </source>
</evidence>
<dbReference type="Pfam" id="PF15613">
    <property type="entry name" value="WSD"/>
    <property type="match status" value="1"/>
</dbReference>
<dbReference type="GO" id="GO:0016589">
    <property type="term" value="C:NURF complex"/>
    <property type="evidence" value="ECO:0007669"/>
    <property type="project" value="InterPro"/>
</dbReference>
<dbReference type="EMBL" id="JAODUO010001460">
    <property type="protein sequence ID" value="KAK2163492.1"/>
    <property type="molecule type" value="Genomic_DNA"/>
</dbReference>
<feature type="domain" description="DDT" evidence="9">
    <location>
        <begin position="177"/>
        <end position="237"/>
    </location>
</feature>
<dbReference type="SUPFAM" id="SSF57903">
    <property type="entry name" value="FYVE/PHD zinc finger"/>
    <property type="match status" value="1"/>
</dbReference>
<dbReference type="InterPro" id="IPR019787">
    <property type="entry name" value="Znf_PHD-finger"/>
</dbReference>
<accession>A0AAD9NAV3</accession>
<evidence type="ECO:0008006" key="12">
    <source>
        <dbReference type="Google" id="ProtNLM"/>
    </source>
</evidence>
<feature type="compositionally biased region" description="Basic and acidic residues" evidence="7">
    <location>
        <begin position="1276"/>
        <end position="1285"/>
    </location>
</feature>
<feature type="region of interest" description="Disordered" evidence="7">
    <location>
        <begin position="1197"/>
        <end position="1234"/>
    </location>
</feature>
<feature type="compositionally biased region" description="Basic and acidic residues" evidence="7">
    <location>
        <begin position="501"/>
        <end position="520"/>
    </location>
</feature>
<feature type="region of interest" description="Disordered" evidence="7">
    <location>
        <begin position="1276"/>
        <end position="1410"/>
    </location>
</feature>
<protein>
    <recommendedName>
        <fullName evidence="12">Nucleosome-remodeling factor subunit BPTF-like</fullName>
    </recommendedName>
</protein>